<dbReference type="SUPFAM" id="SSF52096">
    <property type="entry name" value="ClpP/crotonase"/>
    <property type="match status" value="1"/>
</dbReference>
<dbReference type="GO" id="GO:0005739">
    <property type="term" value="C:mitochondrion"/>
    <property type="evidence" value="ECO:0007669"/>
    <property type="project" value="UniProtKB-SubCell"/>
</dbReference>
<dbReference type="InterPro" id="IPR014748">
    <property type="entry name" value="Enoyl-CoA_hydra_C"/>
</dbReference>
<keyword evidence="4" id="KW-0443">Lipid metabolism</keyword>
<dbReference type="InterPro" id="IPR052377">
    <property type="entry name" value="Mitochondrial_ECH-domain"/>
</dbReference>
<proteinExistence type="predicted"/>
<reference evidence="8 9" key="1">
    <citation type="submission" date="2019-07" db="EMBL/GenBank/DDBJ databases">
        <title>Draft genome assembly of a fouling barnacle, Amphibalanus amphitrite (Darwin, 1854): The first reference genome for Thecostraca.</title>
        <authorList>
            <person name="Kim W."/>
        </authorList>
    </citation>
    <scope>NUCLEOTIDE SEQUENCE [LARGE SCALE GENOMIC DNA]</scope>
    <source>
        <strain evidence="8">SNU_AA5</strain>
        <tissue evidence="8">Soma without cirri and trophi</tissue>
    </source>
</reference>
<evidence type="ECO:0000313" key="9">
    <source>
        <dbReference type="Proteomes" id="UP000440578"/>
    </source>
</evidence>
<dbReference type="GO" id="GO:0006631">
    <property type="term" value="P:fatty acid metabolic process"/>
    <property type="evidence" value="ECO:0007669"/>
    <property type="project" value="UniProtKB-KW"/>
</dbReference>
<dbReference type="InterPro" id="IPR001753">
    <property type="entry name" value="Enoyl-CoA_hydra/iso"/>
</dbReference>
<keyword evidence="5" id="KW-0496">Mitochondrion</keyword>
<dbReference type="GO" id="GO:0016836">
    <property type="term" value="F:hydro-lyase activity"/>
    <property type="evidence" value="ECO:0007669"/>
    <property type="project" value="TreeGrafter"/>
</dbReference>
<gene>
    <name evidence="8" type="primary">Echdc3_1</name>
    <name evidence="8" type="ORF">FJT64_027377</name>
</gene>
<evidence type="ECO:0000256" key="7">
    <source>
        <dbReference type="ARBA" id="ARBA00040545"/>
    </source>
</evidence>
<dbReference type="Gene3D" id="1.10.12.10">
    <property type="entry name" value="Lyase 2-enoyl-coa Hydratase, Chain A, domain 2"/>
    <property type="match status" value="1"/>
</dbReference>
<dbReference type="PANTHER" id="PTHR43602:SF1">
    <property type="entry name" value="ENOYL-COA HYDRATASE DOMAIN-CONTAINING PROTEIN 3, MITOCHONDRIAL"/>
    <property type="match status" value="1"/>
</dbReference>
<sequence length="294" mass="31865">MAALPQQFSRWSSMLLRTRVGPGNFSWASSRLASSLTSVHDADGVRHITMTSPKTRNALSLEMLSELKEHVNQLSSSTRVVVLSGQGPAFSAGHNLKELTSAQGRDHHQCVFDSCTELMLGLQKLEVPVIAQVDGTAAAAGFQLVASCDIVIATPRSSFSTPGGNVGIFCSTPGIAVSRVLPRRLAAHLLLTGLPLSGEEALRVGLVSRLVEPDQLQHETAHIAAAIVRKSRSVIALGKKFFYQQLELPIDEAYRLGSRLMVDNIALKDGQEGIRGFIEKREPTWTHTDEKAHD</sequence>
<comment type="caution">
    <text evidence="8">The sequence shown here is derived from an EMBL/GenBank/DDBJ whole genome shotgun (WGS) entry which is preliminary data.</text>
</comment>
<accession>A0A6A4W0R0</accession>
<comment type="function">
    <text evidence="6">May play a role in fatty acid biosynthesis and insulin sensitivity.</text>
</comment>
<dbReference type="InterPro" id="IPR029045">
    <property type="entry name" value="ClpP/crotonase-like_dom_sf"/>
</dbReference>
<dbReference type="AlphaFoldDB" id="A0A6A4W0R0"/>
<dbReference type="Proteomes" id="UP000440578">
    <property type="component" value="Unassembled WGS sequence"/>
</dbReference>
<keyword evidence="3" id="KW-0809">Transit peptide</keyword>
<dbReference type="CDD" id="cd06558">
    <property type="entry name" value="crotonase-like"/>
    <property type="match status" value="1"/>
</dbReference>
<evidence type="ECO:0000256" key="2">
    <source>
        <dbReference type="ARBA" id="ARBA00022832"/>
    </source>
</evidence>
<name>A0A6A4W0R0_AMPAM</name>
<evidence type="ECO:0000256" key="5">
    <source>
        <dbReference type="ARBA" id="ARBA00023128"/>
    </source>
</evidence>
<evidence type="ECO:0000256" key="6">
    <source>
        <dbReference type="ARBA" id="ARBA00037410"/>
    </source>
</evidence>
<protein>
    <recommendedName>
        <fullName evidence="7">Enoyl-CoA hydratase domain-containing protein 3, mitochondrial</fullName>
    </recommendedName>
</protein>
<evidence type="ECO:0000313" key="8">
    <source>
        <dbReference type="EMBL" id="KAF0300055.1"/>
    </source>
</evidence>
<dbReference type="OrthoDB" id="2139957at2759"/>
<evidence type="ECO:0000256" key="1">
    <source>
        <dbReference type="ARBA" id="ARBA00004173"/>
    </source>
</evidence>
<keyword evidence="2" id="KW-0276">Fatty acid metabolism</keyword>
<comment type="subcellular location">
    <subcellularLocation>
        <location evidence="1">Mitochondrion</location>
    </subcellularLocation>
</comment>
<evidence type="ECO:0000256" key="4">
    <source>
        <dbReference type="ARBA" id="ARBA00023098"/>
    </source>
</evidence>
<dbReference type="EMBL" id="VIIS01001299">
    <property type="protein sequence ID" value="KAF0300055.1"/>
    <property type="molecule type" value="Genomic_DNA"/>
</dbReference>
<organism evidence="8 9">
    <name type="scientific">Amphibalanus amphitrite</name>
    <name type="common">Striped barnacle</name>
    <name type="synonym">Balanus amphitrite</name>
    <dbReference type="NCBI Taxonomy" id="1232801"/>
    <lineage>
        <taxon>Eukaryota</taxon>
        <taxon>Metazoa</taxon>
        <taxon>Ecdysozoa</taxon>
        <taxon>Arthropoda</taxon>
        <taxon>Crustacea</taxon>
        <taxon>Multicrustacea</taxon>
        <taxon>Cirripedia</taxon>
        <taxon>Thoracica</taxon>
        <taxon>Thoracicalcarea</taxon>
        <taxon>Balanomorpha</taxon>
        <taxon>Balanoidea</taxon>
        <taxon>Balanidae</taxon>
        <taxon>Amphibalaninae</taxon>
        <taxon>Amphibalanus</taxon>
    </lineage>
</organism>
<keyword evidence="9" id="KW-1185">Reference proteome</keyword>
<dbReference type="PANTHER" id="PTHR43602">
    <property type="match status" value="1"/>
</dbReference>
<dbReference type="Pfam" id="PF00378">
    <property type="entry name" value="ECH_1"/>
    <property type="match status" value="1"/>
</dbReference>
<dbReference type="Gene3D" id="3.90.226.10">
    <property type="entry name" value="2-enoyl-CoA Hydratase, Chain A, domain 1"/>
    <property type="match status" value="1"/>
</dbReference>
<evidence type="ECO:0000256" key="3">
    <source>
        <dbReference type="ARBA" id="ARBA00022946"/>
    </source>
</evidence>